<keyword evidence="10" id="KW-1185">Reference proteome</keyword>
<dbReference type="Gene3D" id="2.60.40.1180">
    <property type="entry name" value="Golgi alpha-mannosidase II"/>
    <property type="match status" value="1"/>
</dbReference>
<evidence type="ECO:0000256" key="5">
    <source>
        <dbReference type="ARBA" id="ARBA00022801"/>
    </source>
</evidence>
<comment type="caution">
    <text evidence="9">The sequence shown here is derived from an EMBL/GenBank/DDBJ whole genome shotgun (WGS) entry which is preliminary data.</text>
</comment>
<dbReference type="SUPFAM" id="SSF51011">
    <property type="entry name" value="Glycosyl hydrolase domain"/>
    <property type="match status" value="1"/>
</dbReference>
<dbReference type="GO" id="GO:0000272">
    <property type="term" value="P:polysaccharide catabolic process"/>
    <property type="evidence" value="ECO:0007669"/>
    <property type="project" value="TreeGrafter"/>
</dbReference>
<evidence type="ECO:0000256" key="1">
    <source>
        <dbReference type="ARBA" id="ARBA00001462"/>
    </source>
</evidence>
<dbReference type="AlphaFoldDB" id="A0A931C7T8"/>
<evidence type="ECO:0000256" key="3">
    <source>
        <dbReference type="ARBA" id="ARBA00011165"/>
    </source>
</evidence>
<proteinExistence type="inferred from homology"/>
<evidence type="ECO:0000313" key="9">
    <source>
        <dbReference type="EMBL" id="MBG0563779.1"/>
    </source>
</evidence>
<evidence type="ECO:0000256" key="2">
    <source>
        <dbReference type="ARBA" id="ARBA00007186"/>
    </source>
</evidence>
<dbReference type="EC" id="3.2.1.55" evidence="4"/>
<dbReference type="PANTHER" id="PTHR43576:SF3">
    <property type="entry name" value="ALPHA-L-ARABINOFURANOSIDASE C"/>
    <property type="match status" value="1"/>
</dbReference>
<comment type="catalytic activity">
    <reaction evidence="1">
        <text>Hydrolysis of terminal non-reducing alpha-L-arabinofuranoside residues in alpha-L-arabinosides.</text>
        <dbReference type="EC" id="3.2.1.55"/>
    </reaction>
</comment>
<evidence type="ECO:0000259" key="8">
    <source>
        <dbReference type="SMART" id="SM00813"/>
    </source>
</evidence>
<dbReference type="Pfam" id="PF22848">
    <property type="entry name" value="ASD1_dom"/>
    <property type="match status" value="1"/>
</dbReference>
<organism evidence="9 10">
    <name type="scientific">Actinoplanes aureus</name>
    <dbReference type="NCBI Taxonomy" id="2792083"/>
    <lineage>
        <taxon>Bacteria</taxon>
        <taxon>Bacillati</taxon>
        <taxon>Actinomycetota</taxon>
        <taxon>Actinomycetes</taxon>
        <taxon>Micromonosporales</taxon>
        <taxon>Micromonosporaceae</taxon>
        <taxon>Actinoplanes</taxon>
    </lineage>
</organism>
<dbReference type="Pfam" id="PF06964">
    <property type="entry name" value="Alpha-L-AF_C"/>
    <property type="match status" value="1"/>
</dbReference>
<name>A0A931C7T8_9ACTN</name>
<dbReference type="Proteomes" id="UP000598146">
    <property type="component" value="Unassembled WGS sequence"/>
</dbReference>
<reference evidence="9" key="1">
    <citation type="submission" date="2020-11" db="EMBL/GenBank/DDBJ databases">
        <title>Isolation and identification of active actinomycetes.</title>
        <authorList>
            <person name="Sun X."/>
        </authorList>
    </citation>
    <scope>NUCLEOTIDE SEQUENCE</scope>
    <source>
        <strain evidence="9">NEAU-A11</strain>
    </source>
</reference>
<evidence type="ECO:0000256" key="7">
    <source>
        <dbReference type="ARBA" id="ARBA00023295"/>
    </source>
</evidence>
<keyword evidence="6" id="KW-0119">Carbohydrate metabolism</keyword>
<dbReference type="InterPro" id="IPR010720">
    <property type="entry name" value="Alpha-L-AF_C"/>
</dbReference>
<dbReference type="InterPro" id="IPR055235">
    <property type="entry name" value="ASD1_cat"/>
</dbReference>
<dbReference type="GO" id="GO:0046556">
    <property type="term" value="F:alpha-L-arabinofuranosidase activity"/>
    <property type="evidence" value="ECO:0007669"/>
    <property type="project" value="UniProtKB-EC"/>
</dbReference>
<accession>A0A931C7T8</accession>
<dbReference type="Gene3D" id="3.20.20.80">
    <property type="entry name" value="Glycosidases"/>
    <property type="match status" value="1"/>
</dbReference>
<comment type="similarity">
    <text evidence="2">Belongs to the glycosyl hydrolase 51 family.</text>
</comment>
<dbReference type="InterPro" id="IPR013780">
    <property type="entry name" value="Glyco_hydro_b"/>
</dbReference>
<dbReference type="SMART" id="SM00813">
    <property type="entry name" value="Alpha-L-AF_C"/>
    <property type="match status" value="1"/>
</dbReference>
<gene>
    <name evidence="9" type="ORF">I4J89_20250</name>
</gene>
<evidence type="ECO:0000313" key="10">
    <source>
        <dbReference type="Proteomes" id="UP000598146"/>
    </source>
</evidence>
<evidence type="ECO:0000256" key="4">
    <source>
        <dbReference type="ARBA" id="ARBA00012670"/>
    </source>
</evidence>
<dbReference type="InterPro" id="IPR017853">
    <property type="entry name" value="GH"/>
</dbReference>
<dbReference type="PANTHER" id="PTHR43576">
    <property type="entry name" value="ALPHA-L-ARABINOFURANOSIDASE C-RELATED"/>
    <property type="match status" value="1"/>
</dbReference>
<dbReference type="SUPFAM" id="SSF51445">
    <property type="entry name" value="(Trans)glycosidases"/>
    <property type="match status" value="1"/>
</dbReference>
<evidence type="ECO:0000256" key="6">
    <source>
        <dbReference type="ARBA" id="ARBA00023277"/>
    </source>
</evidence>
<dbReference type="GO" id="GO:0046373">
    <property type="term" value="P:L-arabinose metabolic process"/>
    <property type="evidence" value="ECO:0007669"/>
    <property type="project" value="InterPro"/>
</dbReference>
<comment type="subunit">
    <text evidence="3">Homohexamer; trimer of dimers.</text>
</comment>
<feature type="domain" description="Alpha-L-arabinofuranosidase C-terminal" evidence="8">
    <location>
        <begin position="291"/>
        <end position="492"/>
    </location>
</feature>
<dbReference type="RefSeq" id="WP_196415569.1">
    <property type="nucleotide sequence ID" value="NZ_JADQTO010000009.1"/>
</dbReference>
<dbReference type="EMBL" id="JADQTO010000009">
    <property type="protein sequence ID" value="MBG0563779.1"/>
    <property type="molecule type" value="Genomic_DNA"/>
</dbReference>
<keyword evidence="7" id="KW-0326">Glycosidase</keyword>
<sequence length="502" mass="55284">MRQATLGIDPRLRVAEVDPRLYGSFVEHMGRCVYTGIHEPGHPTADDAGFRRDVADLVRELGVPILRYPGGNFVSGYTWEDGIGPREQRPRRLDLAWRSIETNQVGVDEFLHWARGVGSEPMLAVNLGTRGVDAARALLEYCNHPGGTAWSDLRRTNGSPEPYGVKLWCLGNEMDGPWQIGHKTAAEYGRLAAETAKAMRRVDPTIELAACGSSNRRMPTFGAWEAEVLAETYAQVDYISLHTYYEQHGDDRDSFLASAVDLDRFIEEVVATCDHVRATGGHRKRINLSVDEWNVWYQARFAGEENLEWAQAPRLIEDTYSVTDAVVVGSLLISLLRHADRVKIGCLAQLVNVIAPIRCEPGGPAWRQASFHPFALTSLNGRGTVLRTVLQAPGYATTAYGDVPLIDAVAVHDEEPGTLTVFAVNRDQRQQTALDLDLRACPGLITAEHVVIADTDADAVNTAEAPDRVVPRRLDDVKVADGHGIAALPPLSWNMIRFQPAG</sequence>
<keyword evidence="5" id="KW-0378">Hydrolase</keyword>
<protein>
    <recommendedName>
        <fullName evidence="4">non-reducing end alpha-L-arabinofuranosidase</fullName>
        <ecNumber evidence="4">3.2.1.55</ecNumber>
    </recommendedName>
</protein>